<organism evidence="2 3">
    <name type="scientific">Flavobacterium cerinum</name>
    <dbReference type="NCBI Taxonomy" id="2502784"/>
    <lineage>
        <taxon>Bacteria</taxon>
        <taxon>Pseudomonadati</taxon>
        <taxon>Bacteroidota</taxon>
        <taxon>Flavobacteriia</taxon>
        <taxon>Flavobacteriales</taxon>
        <taxon>Flavobacteriaceae</taxon>
        <taxon>Flavobacterium</taxon>
    </lineage>
</organism>
<evidence type="ECO:0000259" key="1">
    <source>
        <dbReference type="Pfam" id="PF08241"/>
    </source>
</evidence>
<feature type="domain" description="Methyltransferase type 11" evidence="1">
    <location>
        <begin position="43"/>
        <end position="133"/>
    </location>
</feature>
<name>A0A444H8M6_9FLAO</name>
<dbReference type="Gene3D" id="3.40.50.150">
    <property type="entry name" value="Vaccinia Virus protein VP39"/>
    <property type="match status" value="1"/>
</dbReference>
<dbReference type="RefSeq" id="WP_128390117.1">
    <property type="nucleotide sequence ID" value="NZ_SBII01000008.1"/>
</dbReference>
<dbReference type="InterPro" id="IPR013216">
    <property type="entry name" value="Methyltransf_11"/>
</dbReference>
<evidence type="ECO:0000313" key="3">
    <source>
        <dbReference type="Proteomes" id="UP000287527"/>
    </source>
</evidence>
<dbReference type="SUPFAM" id="SSF53335">
    <property type="entry name" value="S-adenosyl-L-methionine-dependent methyltransferases"/>
    <property type="match status" value="1"/>
</dbReference>
<dbReference type="GO" id="GO:0032259">
    <property type="term" value="P:methylation"/>
    <property type="evidence" value="ECO:0007669"/>
    <property type="project" value="UniProtKB-KW"/>
</dbReference>
<dbReference type="Pfam" id="PF08241">
    <property type="entry name" value="Methyltransf_11"/>
    <property type="match status" value="1"/>
</dbReference>
<dbReference type="PANTHER" id="PTHR45036">
    <property type="entry name" value="METHYLTRANSFERASE LIKE 7B"/>
    <property type="match status" value="1"/>
</dbReference>
<protein>
    <submittedName>
        <fullName evidence="2">Methyltransferase domain-containing protein</fullName>
    </submittedName>
</protein>
<evidence type="ECO:0000313" key="2">
    <source>
        <dbReference type="EMBL" id="RWW99566.1"/>
    </source>
</evidence>
<dbReference type="OrthoDB" id="9805171at2"/>
<dbReference type="PANTHER" id="PTHR45036:SF1">
    <property type="entry name" value="METHYLTRANSFERASE LIKE 7A"/>
    <property type="match status" value="1"/>
</dbReference>
<gene>
    <name evidence="2" type="ORF">EPI11_11475</name>
</gene>
<keyword evidence="2" id="KW-0808">Transferase</keyword>
<accession>A0A444H8M6</accession>
<dbReference type="InterPro" id="IPR052356">
    <property type="entry name" value="Thiol_S-MT"/>
</dbReference>
<keyword evidence="2" id="KW-0489">Methyltransferase</keyword>
<proteinExistence type="predicted"/>
<dbReference type="GO" id="GO:0008757">
    <property type="term" value="F:S-adenosylmethionine-dependent methyltransferase activity"/>
    <property type="evidence" value="ECO:0007669"/>
    <property type="project" value="InterPro"/>
</dbReference>
<dbReference type="CDD" id="cd02440">
    <property type="entry name" value="AdoMet_MTases"/>
    <property type="match status" value="1"/>
</dbReference>
<comment type="caution">
    <text evidence="2">The sequence shown here is derived from an EMBL/GenBank/DDBJ whole genome shotgun (WGS) entry which is preliminary data.</text>
</comment>
<sequence>MIKSSHKFYNALSFLYPVIDVFIGAHKKRLISHANALPGLNLLEIGVGNGSCLKLYKDKVITAIDSSEGMLAEAKIKNGEGVQFIQMDGEKLDFSDAAFDIAVMCHVLAVTSNPDRMLTEAFRVLKPKGYLLILNHFTPDNFIGFIDRGFKPFARLLKFRSEFYFKDLDTSNYTIVNNLKCGKLGYFKLIILQKP</sequence>
<keyword evidence="3" id="KW-1185">Reference proteome</keyword>
<reference evidence="2 3" key="1">
    <citation type="submission" date="2019-01" db="EMBL/GenBank/DDBJ databases">
        <title>Flavobacterium sp. nov.,isolated from freshwater.</title>
        <authorList>
            <person name="Zhang R."/>
            <person name="Du Z.-J."/>
        </authorList>
    </citation>
    <scope>NUCLEOTIDE SEQUENCE [LARGE SCALE GENOMIC DNA]</scope>
    <source>
        <strain evidence="2 3">1E403</strain>
    </source>
</reference>
<dbReference type="EMBL" id="SBII01000008">
    <property type="protein sequence ID" value="RWW99566.1"/>
    <property type="molecule type" value="Genomic_DNA"/>
</dbReference>
<dbReference type="AlphaFoldDB" id="A0A444H8M6"/>
<dbReference type="Proteomes" id="UP000287527">
    <property type="component" value="Unassembled WGS sequence"/>
</dbReference>
<dbReference type="InterPro" id="IPR029063">
    <property type="entry name" value="SAM-dependent_MTases_sf"/>
</dbReference>